<feature type="compositionally biased region" description="Low complexity" evidence="9">
    <location>
        <begin position="314"/>
        <end position="325"/>
    </location>
</feature>
<feature type="region of interest" description="Disordered" evidence="9">
    <location>
        <begin position="410"/>
        <end position="434"/>
    </location>
</feature>
<evidence type="ECO:0000259" key="10">
    <source>
        <dbReference type="PROSITE" id="PS50102"/>
    </source>
</evidence>
<dbReference type="EMBL" id="OU892282">
    <property type="protein sequence ID" value="CAH1132702.1"/>
    <property type="molecule type" value="Genomic_DNA"/>
</dbReference>
<dbReference type="GO" id="GO:0045948">
    <property type="term" value="P:positive regulation of translational initiation"/>
    <property type="evidence" value="ECO:0007669"/>
    <property type="project" value="TreeGrafter"/>
</dbReference>
<sequence>MGIVARQLPQPVMSSVGASTGTMTQQQPQQIALQQQTNGGTTQGGKKPLSGGSSGVPTPSETPLQNGSNGQGPTPPPMTNAPKYGTLVPNRIFVGGISASTTEAELMHLFSAYGTVKAAKIIQDRAGVSKGYGFITFESEDDARRPLLQDNIVLRDRRLNIAPAIKKQPFGRPPTAPPYDTHGPSDGRSPAPAPHQALQPPMPPFFFGGAPPFYPGAAAYYAPPMVGTAAAQAPVQVSQASQEQAAVAAAQQAVYQTPQVYQAQTGPPQAGPYASMMFPQTIYMPQQYPTMMPYDYAIYGAGPAASVNGGVPSPYGSSGPASNGSETLPRAGPCYGPAPGHTEGTILYAAQPSHHMYHPALDPTGIAPGSIYASADGPYDPMAHQAAAMGHFGPLTTAPFSMTEENFFMERPEASGTPRSFLTATPPSTEQRNTATPVVSLLSLDHQQVKDPASMQGGRRPPQPPPPQTNQQHCNMHPPRHQNQTHYQNHLPQPHQPQHQTQFRRGPSVYHQTNGQYPPQQRRVFSRLYNGQHNTQHTQTLPSTHGPPPRRPRKPQHRSHGTNNPNNEIGAGDAPLPSGDLGAQMEALHI</sequence>
<dbReference type="InterPro" id="IPR034988">
    <property type="entry name" value="DAZ_BOULE_RRM"/>
</dbReference>
<dbReference type="PANTHER" id="PTHR11176:SF57">
    <property type="entry name" value="PROTEIN BOULE"/>
    <property type="match status" value="1"/>
</dbReference>
<gene>
    <name evidence="11" type="ORF">CEUTPL_LOCUS11196</name>
</gene>
<dbReference type="Proteomes" id="UP001152799">
    <property type="component" value="Chromosome 6"/>
</dbReference>
<dbReference type="OrthoDB" id="762982at2759"/>
<comment type="subcellular location">
    <subcellularLocation>
        <location evidence="1">Cytoplasm</location>
    </subcellularLocation>
</comment>
<evidence type="ECO:0000256" key="4">
    <source>
        <dbReference type="ARBA" id="ARBA00022782"/>
    </source>
</evidence>
<dbReference type="CDD" id="cd12412">
    <property type="entry name" value="RRM_DAZL_BOULE"/>
    <property type="match status" value="1"/>
</dbReference>
<dbReference type="AlphaFoldDB" id="A0A9P0DJD9"/>
<dbReference type="Gene3D" id="3.30.70.330">
    <property type="match status" value="1"/>
</dbReference>
<dbReference type="GO" id="GO:0070935">
    <property type="term" value="P:3'-UTR-mediated mRNA stabilization"/>
    <property type="evidence" value="ECO:0007669"/>
    <property type="project" value="TreeGrafter"/>
</dbReference>
<evidence type="ECO:0000256" key="1">
    <source>
        <dbReference type="ARBA" id="ARBA00004496"/>
    </source>
</evidence>
<feature type="compositionally biased region" description="Low complexity" evidence="9">
    <location>
        <begin position="488"/>
        <end position="501"/>
    </location>
</feature>
<keyword evidence="7 8" id="KW-0694">RNA-binding</keyword>
<evidence type="ECO:0000313" key="12">
    <source>
        <dbReference type="Proteomes" id="UP001152799"/>
    </source>
</evidence>
<feature type="domain" description="RRM" evidence="10">
    <location>
        <begin position="90"/>
        <end position="166"/>
    </location>
</feature>
<feature type="compositionally biased region" description="Low complexity" evidence="9">
    <location>
        <begin position="20"/>
        <end position="40"/>
    </location>
</feature>
<keyword evidence="4" id="KW-0221">Differentiation</keyword>
<evidence type="ECO:0000256" key="8">
    <source>
        <dbReference type="PROSITE-ProRule" id="PRU00176"/>
    </source>
</evidence>
<protein>
    <recommendedName>
        <fullName evidence="10">RRM domain-containing protein</fullName>
    </recommendedName>
</protein>
<feature type="region of interest" description="Disordered" evidence="9">
    <location>
        <begin position="535"/>
        <end position="590"/>
    </location>
</feature>
<dbReference type="PANTHER" id="PTHR11176">
    <property type="entry name" value="BOULE-RELATED"/>
    <property type="match status" value="1"/>
</dbReference>
<dbReference type="InterPro" id="IPR012677">
    <property type="entry name" value="Nucleotide-bd_a/b_plait_sf"/>
</dbReference>
<feature type="compositionally biased region" description="Polar residues" evidence="9">
    <location>
        <begin position="417"/>
        <end position="434"/>
    </location>
</feature>
<keyword evidence="2" id="KW-0217">Developmental protein</keyword>
<dbReference type="InterPro" id="IPR035979">
    <property type="entry name" value="RBD_domain_sf"/>
</dbReference>
<evidence type="ECO:0000256" key="6">
    <source>
        <dbReference type="ARBA" id="ARBA00022871"/>
    </source>
</evidence>
<dbReference type="GO" id="GO:0005737">
    <property type="term" value="C:cytoplasm"/>
    <property type="evidence" value="ECO:0007669"/>
    <property type="project" value="UniProtKB-SubCell"/>
</dbReference>
<name>A0A9P0DJD9_9CUCU</name>
<feature type="region of interest" description="Disordered" evidence="9">
    <location>
        <begin position="314"/>
        <end position="336"/>
    </location>
</feature>
<dbReference type="GO" id="GO:0051321">
    <property type="term" value="P:meiotic cell cycle"/>
    <property type="evidence" value="ECO:0007669"/>
    <property type="project" value="UniProtKB-ARBA"/>
</dbReference>
<evidence type="ECO:0000256" key="7">
    <source>
        <dbReference type="ARBA" id="ARBA00022884"/>
    </source>
</evidence>
<dbReference type="GO" id="GO:0030154">
    <property type="term" value="P:cell differentiation"/>
    <property type="evidence" value="ECO:0007669"/>
    <property type="project" value="UniProtKB-KW"/>
</dbReference>
<dbReference type="GO" id="GO:0003730">
    <property type="term" value="F:mRNA 3'-UTR binding"/>
    <property type="evidence" value="ECO:0007669"/>
    <property type="project" value="TreeGrafter"/>
</dbReference>
<dbReference type="Pfam" id="PF00076">
    <property type="entry name" value="RRM_1"/>
    <property type="match status" value="1"/>
</dbReference>
<feature type="region of interest" description="Disordered" evidence="9">
    <location>
        <begin position="448"/>
        <end position="517"/>
    </location>
</feature>
<accession>A0A9P0DJD9</accession>
<evidence type="ECO:0000256" key="3">
    <source>
        <dbReference type="ARBA" id="ARBA00022490"/>
    </source>
</evidence>
<dbReference type="SMART" id="SM00360">
    <property type="entry name" value="RRM"/>
    <property type="match status" value="1"/>
</dbReference>
<evidence type="ECO:0000256" key="2">
    <source>
        <dbReference type="ARBA" id="ARBA00022473"/>
    </source>
</evidence>
<dbReference type="SUPFAM" id="SSF54928">
    <property type="entry name" value="RNA-binding domain, RBD"/>
    <property type="match status" value="1"/>
</dbReference>
<dbReference type="GO" id="GO:0007283">
    <property type="term" value="P:spermatogenesis"/>
    <property type="evidence" value="ECO:0007669"/>
    <property type="project" value="UniProtKB-KW"/>
</dbReference>
<organism evidence="11 12">
    <name type="scientific">Ceutorhynchus assimilis</name>
    <name type="common">cabbage seed weevil</name>
    <dbReference type="NCBI Taxonomy" id="467358"/>
    <lineage>
        <taxon>Eukaryota</taxon>
        <taxon>Metazoa</taxon>
        <taxon>Ecdysozoa</taxon>
        <taxon>Arthropoda</taxon>
        <taxon>Hexapoda</taxon>
        <taxon>Insecta</taxon>
        <taxon>Pterygota</taxon>
        <taxon>Neoptera</taxon>
        <taxon>Endopterygota</taxon>
        <taxon>Coleoptera</taxon>
        <taxon>Polyphaga</taxon>
        <taxon>Cucujiformia</taxon>
        <taxon>Curculionidae</taxon>
        <taxon>Ceutorhynchinae</taxon>
        <taxon>Ceutorhynchus</taxon>
    </lineage>
</organism>
<reference evidence="11" key="1">
    <citation type="submission" date="2022-01" db="EMBL/GenBank/DDBJ databases">
        <authorList>
            <person name="King R."/>
        </authorList>
    </citation>
    <scope>NUCLEOTIDE SEQUENCE</scope>
</reference>
<feature type="region of interest" description="Disordered" evidence="9">
    <location>
        <begin position="1"/>
        <end position="83"/>
    </location>
</feature>
<feature type="compositionally biased region" description="Basic residues" evidence="9">
    <location>
        <begin position="548"/>
        <end position="560"/>
    </location>
</feature>
<feature type="region of interest" description="Disordered" evidence="9">
    <location>
        <begin position="164"/>
        <end position="200"/>
    </location>
</feature>
<feature type="compositionally biased region" description="Polar residues" evidence="9">
    <location>
        <begin position="56"/>
        <end position="72"/>
    </location>
</feature>
<dbReference type="PROSITE" id="PS50102">
    <property type="entry name" value="RRM"/>
    <property type="match status" value="1"/>
</dbReference>
<keyword evidence="3" id="KW-0963">Cytoplasm</keyword>
<dbReference type="FunFam" id="3.30.70.330:FF:000167">
    <property type="entry name" value="protein boule-like isoform X1"/>
    <property type="match status" value="1"/>
</dbReference>
<evidence type="ECO:0000256" key="9">
    <source>
        <dbReference type="SAM" id="MobiDB-lite"/>
    </source>
</evidence>
<proteinExistence type="predicted"/>
<keyword evidence="6" id="KW-0744">Spermatogenesis</keyword>
<dbReference type="InterPro" id="IPR000504">
    <property type="entry name" value="RRM_dom"/>
</dbReference>
<keyword evidence="5" id="KW-0810">Translation regulation</keyword>
<keyword evidence="12" id="KW-1185">Reference proteome</keyword>
<evidence type="ECO:0000256" key="5">
    <source>
        <dbReference type="ARBA" id="ARBA00022845"/>
    </source>
</evidence>
<dbReference type="GO" id="GO:0008494">
    <property type="term" value="F:translation activator activity"/>
    <property type="evidence" value="ECO:0007669"/>
    <property type="project" value="TreeGrafter"/>
</dbReference>
<evidence type="ECO:0000313" key="11">
    <source>
        <dbReference type="EMBL" id="CAH1132702.1"/>
    </source>
</evidence>